<dbReference type="SUPFAM" id="SSF52200">
    <property type="entry name" value="Toll/Interleukin receptor TIR domain"/>
    <property type="match status" value="1"/>
</dbReference>
<comment type="caution">
    <text evidence="2">The sequence shown here is derived from an EMBL/GenBank/DDBJ whole genome shotgun (WGS) entry which is preliminary data.</text>
</comment>
<gene>
    <name evidence="2" type="ORF">KPL78_03245</name>
</gene>
<dbReference type="InterPro" id="IPR011990">
    <property type="entry name" value="TPR-like_helical_dom_sf"/>
</dbReference>
<evidence type="ECO:0000259" key="1">
    <source>
        <dbReference type="Pfam" id="PF13676"/>
    </source>
</evidence>
<dbReference type="Gene3D" id="1.25.40.10">
    <property type="entry name" value="Tetratricopeptide repeat domain"/>
    <property type="match status" value="1"/>
</dbReference>
<accession>A0ABS7A6Q2</accession>
<dbReference type="InterPro" id="IPR035897">
    <property type="entry name" value="Toll_tir_struct_dom_sf"/>
</dbReference>
<evidence type="ECO:0000313" key="3">
    <source>
        <dbReference type="Proteomes" id="UP001196565"/>
    </source>
</evidence>
<keyword evidence="3" id="KW-1185">Reference proteome</keyword>
<sequence length="853" mass="95373">MRYASKSGSSFAREVSVRAFLSHSSADKDFVDRVAENLRPGSYELDATTFDAGLVNSDAIRVALGRSDLFCLFLSQASIRSAYVEFETMLGIEFLARGSISRFLAICLDDSAFASASENVKFFNIVRKSLDPEAAARLIQGQLISASSKAQSFAHPFLGREEELKALDNQVSDHGRPPIKGIYLSGNAGAGRRSLAAKFYENHFPHVGRVFPQVSISQYDGPEELYRGILAELRPTITATELRIRMTSFNVANPDEQARMTAQLLNSLLPSNEAAILLDEGGMLTDSGMFSPELTKLIDGLEAYPHPPVTFISGRMIPYRHRVTRTDVAFLAITSLGWDATLRLTSTLLKRNRIEFDVEALEQLASLSEGHPYNIYRIVDEILDKGIKIFLADPADFIDWKHRQSSEYFSRIKIEEVESSVLTLLKNIPELDFDTICQALSVSASALAENLQRLVLLHVLESDGDRFRISPALRVAVERDPRVKMPAQLQADATATVARSLSVRLEEGTAPVSLVDSAVLATVEGGGVLTELAAAFLLPSHFVWLAKLRYDQRQWKESIRFGLGALEGEARLSTNGLVAACRFLCLAAARIGADEVFDVAIAKLHLRASDDWARSNVYYLEGFRQRMRGRLPAAQDLFQKAYDFHHGNVSAMRELAAIALARGHLEAAEGLAREARSYARTNAYLVDMLLTVLIRKRTAGTGTSEIEDLFAVLETVGEESGRSFYTTRRAEYEHLWGDNKKAAILIDQAAAKTPMIFEVRRLQAEIYLKAGNRSRADQAIQAMEKMMESREMYDRRWNYRLFLETKSHYLVEVGQYSEAKDLFSDPAYFTNEERERAIKDIEMAQAYSAKRRR</sequence>
<dbReference type="SUPFAM" id="SSF52540">
    <property type="entry name" value="P-loop containing nucleoside triphosphate hydrolases"/>
    <property type="match status" value="1"/>
</dbReference>
<evidence type="ECO:0000313" key="2">
    <source>
        <dbReference type="EMBL" id="MBW6396844.1"/>
    </source>
</evidence>
<feature type="domain" description="TIR" evidence="1">
    <location>
        <begin position="20"/>
        <end position="128"/>
    </location>
</feature>
<protein>
    <submittedName>
        <fullName evidence="2">Toll/interleukin-1 receptor domain-containing protein</fullName>
    </submittedName>
</protein>
<proteinExistence type="predicted"/>
<name>A0ABS7A6Q2_9PROT</name>
<organism evidence="2 3">
    <name type="scientific">Roseomonas alba</name>
    <dbReference type="NCBI Taxonomy" id="2846776"/>
    <lineage>
        <taxon>Bacteria</taxon>
        <taxon>Pseudomonadati</taxon>
        <taxon>Pseudomonadota</taxon>
        <taxon>Alphaproteobacteria</taxon>
        <taxon>Acetobacterales</taxon>
        <taxon>Roseomonadaceae</taxon>
        <taxon>Roseomonas</taxon>
    </lineage>
</organism>
<keyword evidence="2" id="KW-0675">Receptor</keyword>
<reference evidence="2 3" key="1">
    <citation type="submission" date="2021-07" db="EMBL/GenBank/DDBJ databases">
        <authorList>
            <person name="So Y."/>
        </authorList>
    </citation>
    <scope>NUCLEOTIDE SEQUENCE [LARGE SCALE GENOMIC DNA]</scope>
    <source>
        <strain evidence="2 3">HJA6</strain>
    </source>
</reference>
<dbReference type="SUPFAM" id="SSF48452">
    <property type="entry name" value="TPR-like"/>
    <property type="match status" value="1"/>
</dbReference>
<dbReference type="Proteomes" id="UP001196565">
    <property type="component" value="Unassembled WGS sequence"/>
</dbReference>
<dbReference type="Gene3D" id="3.40.50.10140">
    <property type="entry name" value="Toll/interleukin-1 receptor homology (TIR) domain"/>
    <property type="match status" value="1"/>
</dbReference>
<dbReference type="Pfam" id="PF13676">
    <property type="entry name" value="TIR_2"/>
    <property type="match status" value="1"/>
</dbReference>
<dbReference type="EMBL" id="JAHYBZ010000001">
    <property type="protein sequence ID" value="MBW6396844.1"/>
    <property type="molecule type" value="Genomic_DNA"/>
</dbReference>
<dbReference type="InterPro" id="IPR000157">
    <property type="entry name" value="TIR_dom"/>
</dbReference>
<dbReference type="InterPro" id="IPR027417">
    <property type="entry name" value="P-loop_NTPase"/>
</dbReference>